<dbReference type="EMBL" id="OMOH01000002">
    <property type="protein sequence ID" value="SPF67685.1"/>
    <property type="molecule type" value="Genomic_DNA"/>
</dbReference>
<evidence type="ECO:0000256" key="1">
    <source>
        <dbReference type="ARBA" id="ARBA00022723"/>
    </source>
</evidence>
<evidence type="ECO:0000259" key="3">
    <source>
        <dbReference type="Pfam" id="PF10370"/>
    </source>
</evidence>
<sequence length="280" mass="29609">MRIARFAAAGADPAYGIVELAADDGQHPDTIAVITGDPLAGPVNFTGARHRLDEVRLLAPVIPRSKVVAVARNYAEHAAELGNHVDEEPLLFLKPNTSVIGPGEPIVKPVQTHDLHYEGELAVVIGRICRHVPPERAGEVILGFTCANDVTARDIQGAESQWTRAKGFDTFCPLGPWIAAHIDLASAAHLGIRTSVDGQLRQDGNTADMVHSIAELISYISAFTTLLPGDVILTGTPVGVGPMEPGQQVSVEIESIGTLTNPVIDAADDHSFVPDGPASR</sequence>
<dbReference type="Gene3D" id="2.30.30.370">
    <property type="entry name" value="FAH"/>
    <property type="match status" value="1"/>
</dbReference>
<keyword evidence="4" id="KW-0378">Hydrolase</keyword>
<dbReference type="GO" id="GO:0046872">
    <property type="term" value="F:metal ion binding"/>
    <property type="evidence" value="ECO:0007669"/>
    <property type="project" value="UniProtKB-KW"/>
</dbReference>
<dbReference type="Pfam" id="PF01557">
    <property type="entry name" value="FAA_hydrolase"/>
    <property type="match status" value="1"/>
</dbReference>
<dbReference type="InterPro" id="IPR036663">
    <property type="entry name" value="Fumarylacetoacetase_C_sf"/>
</dbReference>
<keyword evidence="5" id="KW-1185">Reference proteome</keyword>
<evidence type="ECO:0000259" key="2">
    <source>
        <dbReference type="Pfam" id="PF01557"/>
    </source>
</evidence>
<gene>
    <name evidence="4" type="ORF">PROPJV5_0644</name>
</gene>
<dbReference type="FunFam" id="3.90.850.10:FF:000002">
    <property type="entry name" value="2-hydroxyhepta-2,4-diene-1,7-dioate isomerase"/>
    <property type="match status" value="1"/>
</dbReference>
<dbReference type="InterPro" id="IPR011234">
    <property type="entry name" value="Fumarylacetoacetase-like_C"/>
</dbReference>
<dbReference type="Gene3D" id="3.90.850.10">
    <property type="entry name" value="Fumarylacetoacetase-like, C-terminal domain"/>
    <property type="match status" value="1"/>
</dbReference>
<dbReference type="PANTHER" id="PTHR11820:SF7">
    <property type="entry name" value="ACYLPYRUVASE FAHD1, MITOCHONDRIAL"/>
    <property type="match status" value="1"/>
</dbReference>
<keyword evidence="1" id="KW-0479">Metal-binding</keyword>
<name>A0A375I0S0_9ACTN</name>
<feature type="domain" description="Rv2993c-like N-terminal" evidence="3">
    <location>
        <begin position="1"/>
        <end position="60"/>
    </location>
</feature>
<evidence type="ECO:0000313" key="5">
    <source>
        <dbReference type="Proteomes" id="UP000265962"/>
    </source>
</evidence>
<dbReference type="OrthoDB" id="9805307at2"/>
<proteinExistence type="predicted"/>
<dbReference type="SUPFAM" id="SSF56529">
    <property type="entry name" value="FAH"/>
    <property type="match status" value="1"/>
</dbReference>
<dbReference type="GO" id="GO:0016853">
    <property type="term" value="F:isomerase activity"/>
    <property type="evidence" value="ECO:0007669"/>
    <property type="project" value="UniProtKB-ARBA"/>
</dbReference>
<accession>A0A375I0S0</accession>
<dbReference type="GO" id="GO:0018773">
    <property type="term" value="F:acetylpyruvate hydrolase activity"/>
    <property type="evidence" value="ECO:0007669"/>
    <property type="project" value="TreeGrafter"/>
</dbReference>
<dbReference type="Pfam" id="PF10370">
    <property type="entry name" value="Rv2993c-like_N"/>
    <property type="match status" value="1"/>
</dbReference>
<organism evidence="4 5">
    <name type="scientific">Propionibacterium ruminifibrarum</name>
    <dbReference type="NCBI Taxonomy" id="1962131"/>
    <lineage>
        <taxon>Bacteria</taxon>
        <taxon>Bacillati</taxon>
        <taxon>Actinomycetota</taxon>
        <taxon>Actinomycetes</taxon>
        <taxon>Propionibacteriales</taxon>
        <taxon>Propionibacteriaceae</taxon>
        <taxon>Propionibacterium</taxon>
    </lineage>
</organism>
<evidence type="ECO:0000313" key="4">
    <source>
        <dbReference type="EMBL" id="SPF67685.1"/>
    </source>
</evidence>
<reference evidence="5" key="1">
    <citation type="submission" date="2018-02" db="EMBL/GenBank/DDBJ databases">
        <authorList>
            <person name="Hornung B."/>
        </authorList>
    </citation>
    <scope>NUCLEOTIDE SEQUENCE [LARGE SCALE GENOMIC DNA]</scope>
</reference>
<dbReference type="Proteomes" id="UP000265962">
    <property type="component" value="Unassembled WGS sequence"/>
</dbReference>
<dbReference type="RefSeq" id="WP_119714885.1">
    <property type="nucleotide sequence ID" value="NZ_OMOH01000002.1"/>
</dbReference>
<dbReference type="GO" id="GO:0019752">
    <property type="term" value="P:carboxylic acid metabolic process"/>
    <property type="evidence" value="ECO:0007669"/>
    <property type="project" value="UniProtKB-ARBA"/>
</dbReference>
<dbReference type="InterPro" id="IPR018833">
    <property type="entry name" value="Rv2993c-like_N"/>
</dbReference>
<dbReference type="AlphaFoldDB" id="A0A375I0S0"/>
<dbReference type="PANTHER" id="PTHR11820">
    <property type="entry name" value="ACYLPYRUVASE"/>
    <property type="match status" value="1"/>
</dbReference>
<feature type="domain" description="Fumarylacetoacetase-like C-terminal" evidence="2">
    <location>
        <begin position="66"/>
        <end position="263"/>
    </location>
</feature>
<protein>
    <submittedName>
        <fullName evidence="4">Fumarylacetoacetate (FAA) hydrolase family</fullName>
    </submittedName>
</protein>